<proteinExistence type="predicted"/>
<dbReference type="Proteomes" id="UP000293347">
    <property type="component" value="Unassembled WGS sequence"/>
</dbReference>
<reference evidence="1 2" key="1">
    <citation type="submission" date="2019-02" db="EMBL/GenBank/DDBJ databases">
        <title>Pedobacter sp. RP-1-14 sp. nov., isolated from Arctic soil.</title>
        <authorList>
            <person name="Dahal R.H."/>
        </authorList>
    </citation>
    <scope>NUCLEOTIDE SEQUENCE [LARGE SCALE GENOMIC DNA]</scope>
    <source>
        <strain evidence="1 2">RP-1-14</strain>
    </source>
</reference>
<protein>
    <submittedName>
        <fullName evidence="1">Uncharacterized protein</fullName>
    </submittedName>
</protein>
<gene>
    <name evidence="1" type="ORF">EZ437_11450</name>
</gene>
<name>A0A4R0NL64_9SPHI</name>
<organism evidence="1 2">
    <name type="scientific">Pedobacter psychroterrae</name>
    <dbReference type="NCBI Taxonomy" id="2530453"/>
    <lineage>
        <taxon>Bacteria</taxon>
        <taxon>Pseudomonadati</taxon>
        <taxon>Bacteroidota</taxon>
        <taxon>Sphingobacteriia</taxon>
        <taxon>Sphingobacteriales</taxon>
        <taxon>Sphingobacteriaceae</taxon>
        <taxon>Pedobacter</taxon>
    </lineage>
</organism>
<accession>A0A4R0NL64</accession>
<keyword evidence="2" id="KW-1185">Reference proteome</keyword>
<evidence type="ECO:0000313" key="2">
    <source>
        <dbReference type="Proteomes" id="UP000293347"/>
    </source>
</evidence>
<dbReference type="EMBL" id="SJSL01000002">
    <property type="protein sequence ID" value="TCD01356.1"/>
    <property type="molecule type" value="Genomic_DNA"/>
</dbReference>
<dbReference type="RefSeq" id="WP_131596100.1">
    <property type="nucleotide sequence ID" value="NZ_SJSL01000002.1"/>
</dbReference>
<evidence type="ECO:0000313" key="1">
    <source>
        <dbReference type="EMBL" id="TCD01356.1"/>
    </source>
</evidence>
<dbReference type="OrthoDB" id="9888988at2"/>
<dbReference type="AlphaFoldDB" id="A0A4R0NL64"/>
<sequence length="220" mass="24928">MDTEKIVRGSVIHVMNYVVIELMRFGYKLAVKNELADLKDLINTNADKWMRPEANEETGLICLDDDLDLLDTLDDAAVKRLMISISRILKTVDTYALISSPDIDELLEEEDLHDEAGGIFDAYSVELAEDGSYGNVLDNLVMYYTSIYMLLWYCITQLELGRLEVYDEALQFSSDYYSSEGHEVSLKEPVSGLLLELSEDLGRDSVLLEELSRGNLGLEY</sequence>
<comment type="caution">
    <text evidence="1">The sequence shown here is derived from an EMBL/GenBank/DDBJ whole genome shotgun (WGS) entry which is preliminary data.</text>
</comment>